<keyword evidence="2" id="KW-1185">Reference proteome</keyword>
<proteinExistence type="predicted"/>
<reference evidence="1" key="1">
    <citation type="submission" date="2023-12" db="EMBL/GenBank/DDBJ databases">
        <title>Genome assembly of Anisodus tanguticus.</title>
        <authorList>
            <person name="Wang Y.-J."/>
        </authorList>
    </citation>
    <scope>NUCLEOTIDE SEQUENCE</scope>
    <source>
        <strain evidence="1">KB-2021</strain>
        <tissue evidence="1">Leaf</tissue>
    </source>
</reference>
<accession>A0AAE1SNG6</accession>
<evidence type="ECO:0000313" key="2">
    <source>
        <dbReference type="Proteomes" id="UP001291623"/>
    </source>
</evidence>
<name>A0AAE1SNG6_9SOLA</name>
<gene>
    <name evidence="1" type="ORF">RND71_007300</name>
</gene>
<comment type="caution">
    <text evidence="1">The sequence shown here is derived from an EMBL/GenBank/DDBJ whole genome shotgun (WGS) entry which is preliminary data.</text>
</comment>
<dbReference type="AlphaFoldDB" id="A0AAE1SNG6"/>
<evidence type="ECO:0000313" key="1">
    <source>
        <dbReference type="EMBL" id="KAK4371916.1"/>
    </source>
</evidence>
<protein>
    <submittedName>
        <fullName evidence="1">Uncharacterized protein</fullName>
    </submittedName>
</protein>
<dbReference type="EMBL" id="JAVYJV010000004">
    <property type="protein sequence ID" value="KAK4371916.1"/>
    <property type="molecule type" value="Genomic_DNA"/>
</dbReference>
<sequence length="131" mass="14709">MPVDGRFEHIVLSCNMTSDHAINRILTESQRTIDASSLQLHSLNISCDVGEASEHRIYEYPHAAENGATGVSIAKDYMEEHKAAFAEGSRTGCSPSIFSCIWNFPRHRTGFRKTRGVLSRHFQKEERAGMI</sequence>
<organism evidence="1 2">
    <name type="scientific">Anisodus tanguticus</name>
    <dbReference type="NCBI Taxonomy" id="243964"/>
    <lineage>
        <taxon>Eukaryota</taxon>
        <taxon>Viridiplantae</taxon>
        <taxon>Streptophyta</taxon>
        <taxon>Embryophyta</taxon>
        <taxon>Tracheophyta</taxon>
        <taxon>Spermatophyta</taxon>
        <taxon>Magnoliopsida</taxon>
        <taxon>eudicotyledons</taxon>
        <taxon>Gunneridae</taxon>
        <taxon>Pentapetalae</taxon>
        <taxon>asterids</taxon>
        <taxon>lamiids</taxon>
        <taxon>Solanales</taxon>
        <taxon>Solanaceae</taxon>
        <taxon>Solanoideae</taxon>
        <taxon>Hyoscyameae</taxon>
        <taxon>Anisodus</taxon>
    </lineage>
</organism>
<dbReference type="Proteomes" id="UP001291623">
    <property type="component" value="Unassembled WGS sequence"/>
</dbReference>